<dbReference type="PANTHER" id="PTHR30023:SF0">
    <property type="entry name" value="PENICILLIN-SENSITIVE CARBOXYPEPTIDASE A"/>
    <property type="match status" value="1"/>
</dbReference>
<dbReference type="EMBL" id="FNUG01000004">
    <property type="protein sequence ID" value="SEF00591.1"/>
    <property type="molecule type" value="Genomic_DNA"/>
</dbReference>
<dbReference type="InterPro" id="IPR012338">
    <property type="entry name" value="Beta-lactam/transpept-like"/>
</dbReference>
<keyword evidence="2" id="KW-0378">Hydrolase</keyword>
<dbReference type="AlphaFoldDB" id="A0A1H5NI93"/>
<evidence type="ECO:0000256" key="1">
    <source>
        <dbReference type="ARBA" id="ARBA00006096"/>
    </source>
</evidence>
<proteinExistence type="inferred from homology"/>
<dbReference type="InterPro" id="IPR000667">
    <property type="entry name" value="Peptidase_S13"/>
</dbReference>
<evidence type="ECO:0000256" key="2">
    <source>
        <dbReference type="ARBA" id="ARBA00022801"/>
    </source>
</evidence>
<gene>
    <name evidence="3" type="ORF">SAMN04488034_104161</name>
</gene>
<dbReference type="GO" id="GO:0000270">
    <property type="term" value="P:peptidoglycan metabolic process"/>
    <property type="evidence" value="ECO:0007669"/>
    <property type="project" value="TreeGrafter"/>
</dbReference>
<dbReference type="GO" id="GO:0006508">
    <property type="term" value="P:proteolysis"/>
    <property type="evidence" value="ECO:0007669"/>
    <property type="project" value="InterPro"/>
</dbReference>
<evidence type="ECO:0000313" key="4">
    <source>
        <dbReference type="Proteomes" id="UP000199448"/>
    </source>
</evidence>
<keyword evidence="3" id="KW-0645">Protease</keyword>
<comment type="similarity">
    <text evidence="1">Belongs to the peptidase S13 family.</text>
</comment>
<keyword evidence="4" id="KW-1185">Reference proteome</keyword>
<reference evidence="3 4" key="1">
    <citation type="submission" date="2016-10" db="EMBL/GenBank/DDBJ databases">
        <authorList>
            <person name="de Groot N.N."/>
        </authorList>
    </citation>
    <scope>NUCLEOTIDE SEQUENCE [LARGE SCALE GENOMIC DNA]</scope>
    <source>
        <strain evidence="3 4">DSM 23553</strain>
    </source>
</reference>
<dbReference type="GO" id="GO:0004185">
    <property type="term" value="F:serine-type carboxypeptidase activity"/>
    <property type="evidence" value="ECO:0007669"/>
    <property type="project" value="InterPro"/>
</dbReference>
<keyword evidence="3" id="KW-0121">Carboxypeptidase</keyword>
<name>A0A1H5NI93_9FLAO</name>
<dbReference type="PRINTS" id="PR00922">
    <property type="entry name" value="DADACBPTASE3"/>
</dbReference>
<dbReference type="Proteomes" id="UP000199448">
    <property type="component" value="Unassembled WGS sequence"/>
</dbReference>
<sequence length="385" mass="44267">MVYDPENRKVLYEYNSDKYFTPASNTKLFTFYTGLKMLGDSVPALRYTVKNDSLIFKGTGDPSLLNPYLPESRVIPFLKQAEAELFYLPPVVQETFFGPGWAWDDYNDYYSVERSAFPVYGNEVTFTPSELQEKPEAFPALFREALTADTLLQKRIRRDLFTNQFRYPKNFSKEQTVPLKTSAETAIRLLSDTLVRPVQILSINPNITFQKTLYSIPTDSLYKRMLQESDNFIAEQTLLLAANEISDSLRTGIAIKHMKEHFLKDLPDELKWVDGSGLSRYNLTTPRNMVRLLEKIKKEVSQKRLFHLLPAGGRSGTIEKQFKADEPWIFAKTGSLSNNYSLSGYMITKKGELLIFSFMNSNYVVPSAELKEQIEVILRAIRNNN</sequence>
<dbReference type="PANTHER" id="PTHR30023">
    <property type="entry name" value="D-ALANYL-D-ALANINE CARBOXYPEPTIDASE"/>
    <property type="match status" value="1"/>
</dbReference>
<evidence type="ECO:0000313" key="3">
    <source>
        <dbReference type="EMBL" id="SEF00591.1"/>
    </source>
</evidence>
<organism evidence="3 4">
    <name type="scientific">Salinimicrobium catena</name>
    <dbReference type="NCBI Taxonomy" id="390640"/>
    <lineage>
        <taxon>Bacteria</taxon>
        <taxon>Pseudomonadati</taxon>
        <taxon>Bacteroidota</taxon>
        <taxon>Flavobacteriia</taxon>
        <taxon>Flavobacteriales</taxon>
        <taxon>Flavobacteriaceae</taxon>
        <taxon>Salinimicrobium</taxon>
    </lineage>
</organism>
<accession>A0A1H5NI93</accession>
<dbReference type="Pfam" id="PF02113">
    <property type="entry name" value="Peptidase_S13"/>
    <property type="match status" value="2"/>
</dbReference>
<dbReference type="SUPFAM" id="SSF56601">
    <property type="entry name" value="beta-lactamase/transpeptidase-like"/>
    <property type="match status" value="1"/>
</dbReference>
<dbReference type="Gene3D" id="3.40.710.10">
    <property type="entry name" value="DD-peptidase/beta-lactamase superfamily"/>
    <property type="match status" value="2"/>
</dbReference>
<protein>
    <submittedName>
        <fullName evidence="3">D-alanyl-D-alanine carboxypeptidase / D-alanyl-D-alanine-endopeptidase (Penicillin-binding protein 4)</fullName>
    </submittedName>
</protein>
<dbReference type="STRING" id="390640.SAMN04488034_104161"/>